<name>A0ABQ9XZR7_9EUKA</name>
<evidence type="ECO:0000313" key="1">
    <source>
        <dbReference type="EMBL" id="KAK2956992.1"/>
    </source>
</evidence>
<proteinExistence type="predicted"/>
<dbReference type="Proteomes" id="UP001281761">
    <property type="component" value="Unassembled WGS sequence"/>
</dbReference>
<organism evidence="1 2">
    <name type="scientific">Blattamonas nauphoetae</name>
    <dbReference type="NCBI Taxonomy" id="2049346"/>
    <lineage>
        <taxon>Eukaryota</taxon>
        <taxon>Metamonada</taxon>
        <taxon>Preaxostyla</taxon>
        <taxon>Oxymonadida</taxon>
        <taxon>Blattamonas</taxon>
    </lineage>
</organism>
<gene>
    <name evidence="1" type="ORF">BLNAU_8067</name>
</gene>
<dbReference type="EMBL" id="JARBJD010000050">
    <property type="protein sequence ID" value="KAK2956992.1"/>
    <property type="molecule type" value="Genomic_DNA"/>
</dbReference>
<keyword evidence="2" id="KW-1185">Reference proteome</keyword>
<protein>
    <submittedName>
        <fullName evidence="1">Uncharacterized protein</fullName>
    </submittedName>
</protein>
<comment type="caution">
    <text evidence="1">The sequence shown here is derived from an EMBL/GenBank/DDBJ whole genome shotgun (WGS) entry which is preliminary data.</text>
</comment>
<accession>A0ABQ9XZR7</accession>
<evidence type="ECO:0000313" key="2">
    <source>
        <dbReference type="Proteomes" id="UP001281761"/>
    </source>
</evidence>
<sequence>MPPKHKMNRKHNVQQSTLYVQTGESTISNADVIDSSHSDCVETNEEFPIDSTTSQSTNDFITILSNDRPYVRISKQIMQYETKRRRHHLKPNSVRSHLEDAEIPLQTSITSDWRVISQDSITNDHLQKGCISLFKQEESGAELSPSEANHAIRFLEYTTMFFKDGCNSSEDFFRNIFSYDFPRTTFTSSLLKMISHPSETLRAVALAFFSTVYSHQRSRFYLMITNTDFFTNLLSLLKPHEIPFSDTTMDFHRHVTSIMFHFIDKSESLSKKPLSPETVASILQAFCPYLRHLLVHPAFFPWKHIWMTFDSILQKFEMAIHTPDSRSSHPELVQFVDEMKNSLSEELASLIGLADQKETAKCLLFDEQDSTSTSDWVKAFEFLLAHADEGRHFSDVGMQSILIFLKRRPKDTQLIFADDGKFTIREKDKLVSSSKHDVRSLWALLTPTDPQHVPAFINAAHFVSFWINTFDEIKHFWIGWLSHFLNAVDASHQPFTPQNFSLHARLVDVIHDIINSFGQYEHIAKFSQPAITQSELKASCLSFLNLSKEYLVHLSHNVFGTHPHDDFTIDDLLSKVMRFDLKTPTTEAFRRELKEEMISSGLASSSPPFILTAELVCPLSDCETMDVVDRIVGLLDRDCSLDDSTILWMCVFIARHNTRSLQLAFRSTGRTKEEYFHAFESFLSLHVESFQQAPISSLLSSRPDDHEPTLDEWDEADLETVPIVVRMKSQNKLSIDTDSENFDSLFVDFVLGSLQQARHCATRLTRTQLERLIAPSIDFLDTFFHRPSSHDLYNKQWMKVFRGICSVCDQPVVARAISSTGIFCRVVNSITLCRELSWSIGPMTKLIDDMNRSTIDSKTSRMLRRDGFPTIKEEGLEDAIEIVHFLKPDTNKTKTIKNQTRDIHLFFGVNLPDLHSDDVLGYHPYHFYRFYA</sequence>
<reference evidence="1 2" key="1">
    <citation type="journal article" date="2022" name="bioRxiv">
        <title>Genomics of Preaxostyla Flagellates Illuminates Evolutionary Transitions and the Path Towards Mitochondrial Loss.</title>
        <authorList>
            <person name="Novak L.V.F."/>
            <person name="Treitli S.C."/>
            <person name="Pyrih J."/>
            <person name="Halakuc P."/>
            <person name="Pipaliya S.V."/>
            <person name="Vacek V."/>
            <person name="Brzon O."/>
            <person name="Soukal P."/>
            <person name="Eme L."/>
            <person name="Dacks J.B."/>
            <person name="Karnkowska A."/>
            <person name="Elias M."/>
            <person name="Hampl V."/>
        </authorList>
    </citation>
    <scope>NUCLEOTIDE SEQUENCE [LARGE SCALE GENOMIC DNA]</scope>
    <source>
        <strain evidence="1">NAU3</strain>
        <tissue evidence="1">Gut</tissue>
    </source>
</reference>